<name>A0A168AK87_9EURO</name>
<keyword evidence="1" id="KW-0732">Signal</keyword>
<comment type="caution">
    <text evidence="2">The sequence shown here is derived from an EMBL/GenBank/DDBJ whole genome shotgun (WGS) entry which is preliminary data.</text>
</comment>
<proteinExistence type="predicted"/>
<sequence>MKLSTIFTLTAALFGTASQAMAPIEEEVMPPITRFLVLEHSRHPRSFSMSEYDKRNGAASSATLNLGYAMAAAGLVAIAI</sequence>
<dbReference type="Proteomes" id="UP000242877">
    <property type="component" value="Unassembled WGS sequence"/>
</dbReference>
<feature type="chain" id="PRO_5007895340" evidence="1">
    <location>
        <begin position="20"/>
        <end position="80"/>
    </location>
</feature>
<dbReference type="AlphaFoldDB" id="A0A168AK87"/>
<dbReference type="EMBL" id="AZGZ01000007">
    <property type="protein sequence ID" value="KZZ94031.1"/>
    <property type="molecule type" value="Genomic_DNA"/>
</dbReference>
<organism evidence="2 3">
    <name type="scientific">Ascosphaera apis ARSEF 7405</name>
    <dbReference type="NCBI Taxonomy" id="392613"/>
    <lineage>
        <taxon>Eukaryota</taxon>
        <taxon>Fungi</taxon>
        <taxon>Dikarya</taxon>
        <taxon>Ascomycota</taxon>
        <taxon>Pezizomycotina</taxon>
        <taxon>Eurotiomycetes</taxon>
        <taxon>Eurotiomycetidae</taxon>
        <taxon>Onygenales</taxon>
        <taxon>Ascosphaeraceae</taxon>
        <taxon>Ascosphaera</taxon>
    </lineage>
</organism>
<feature type="signal peptide" evidence="1">
    <location>
        <begin position="1"/>
        <end position="19"/>
    </location>
</feature>
<keyword evidence="3" id="KW-1185">Reference proteome</keyword>
<protein>
    <submittedName>
        <fullName evidence="2">Uncharacterized protein</fullName>
    </submittedName>
</protein>
<accession>A0A168AK87</accession>
<reference evidence="2 3" key="1">
    <citation type="journal article" date="2016" name="Genome Biol. Evol.">
        <title>Divergent and convergent evolution of fungal pathogenicity.</title>
        <authorList>
            <person name="Shang Y."/>
            <person name="Xiao G."/>
            <person name="Zheng P."/>
            <person name="Cen K."/>
            <person name="Zhan S."/>
            <person name="Wang C."/>
        </authorList>
    </citation>
    <scope>NUCLEOTIDE SEQUENCE [LARGE SCALE GENOMIC DNA]</scope>
    <source>
        <strain evidence="2 3">ARSEF 7405</strain>
    </source>
</reference>
<evidence type="ECO:0000256" key="1">
    <source>
        <dbReference type="SAM" id="SignalP"/>
    </source>
</evidence>
<evidence type="ECO:0000313" key="3">
    <source>
        <dbReference type="Proteomes" id="UP000242877"/>
    </source>
</evidence>
<evidence type="ECO:0000313" key="2">
    <source>
        <dbReference type="EMBL" id="KZZ94031.1"/>
    </source>
</evidence>
<dbReference type="VEuPathDB" id="FungiDB:AAP_02124"/>
<gene>
    <name evidence="2" type="ORF">AAP_02124</name>
</gene>